<dbReference type="GO" id="GO:0016787">
    <property type="term" value="F:hydrolase activity"/>
    <property type="evidence" value="ECO:0007669"/>
    <property type="project" value="UniProtKB-KW"/>
</dbReference>
<evidence type="ECO:0000313" key="2">
    <source>
        <dbReference type="EMBL" id="MEJ2904323.1"/>
    </source>
</evidence>
<evidence type="ECO:0000259" key="1">
    <source>
        <dbReference type="Pfam" id="PF01156"/>
    </source>
</evidence>
<dbReference type="PANTHER" id="PTHR43264:SF1">
    <property type="entry name" value="INOSINE_URIDINE-PREFERRING NUCLEOSIDE HYDROLASE DOMAIN-CONTAINING PROTEIN"/>
    <property type="match status" value="1"/>
</dbReference>
<evidence type="ECO:0000313" key="3">
    <source>
        <dbReference type="Proteomes" id="UP001378956"/>
    </source>
</evidence>
<accession>A0ABU8NSZ9</accession>
<protein>
    <submittedName>
        <fullName evidence="2">Nucleoside hydrolase</fullName>
    </submittedName>
</protein>
<dbReference type="SUPFAM" id="SSF53590">
    <property type="entry name" value="Nucleoside hydrolase"/>
    <property type="match status" value="1"/>
</dbReference>
<dbReference type="InterPro" id="IPR036452">
    <property type="entry name" value="Ribo_hydro-like"/>
</dbReference>
<gene>
    <name evidence="2" type="ORF">WAE58_17920</name>
</gene>
<dbReference type="Pfam" id="PF01156">
    <property type="entry name" value="IU_nuc_hydro"/>
    <property type="match status" value="1"/>
</dbReference>
<comment type="caution">
    <text evidence="2">The sequence shown here is derived from an EMBL/GenBank/DDBJ whole genome shotgun (WGS) entry which is preliminary data.</text>
</comment>
<dbReference type="PANTHER" id="PTHR43264">
    <property type="match status" value="1"/>
</dbReference>
<organism evidence="2 3">
    <name type="scientific">Pedobacter panaciterrae</name>
    <dbReference type="NCBI Taxonomy" id="363849"/>
    <lineage>
        <taxon>Bacteria</taxon>
        <taxon>Pseudomonadati</taxon>
        <taxon>Bacteroidota</taxon>
        <taxon>Sphingobacteriia</taxon>
        <taxon>Sphingobacteriales</taxon>
        <taxon>Sphingobacteriaceae</taxon>
        <taxon>Pedobacter</taxon>
    </lineage>
</organism>
<keyword evidence="3" id="KW-1185">Reference proteome</keyword>
<dbReference type="EMBL" id="JBBEUB010000006">
    <property type="protein sequence ID" value="MEJ2904323.1"/>
    <property type="molecule type" value="Genomic_DNA"/>
</dbReference>
<proteinExistence type="predicted"/>
<name>A0ABU8NSZ9_9SPHI</name>
<dbReference type="InterPro" id="IPR001910">
    <property type="entry name" value="Inosine/uridine_hydrolase_dom"/>
</dbReference>
<dbReference type="RefSeq" id="WP_337717195.1">
    <property type="nucleotide sequence ID" value="NZ_JBBEUB010000006.1"/>
</dbReference>
<feature type="domain" description="Inosine/uridine-preferring nucleoside hydrolase" evidence="1">
    <location>
        <begin position="30"/>
        <end position="273"/>
    </location>
</feature>
<sequence>MKVILCSLLVFCIFCGFIVEHGKADRKPRIIFDTDMGPDFDDVGAITVLHALAAKGECEILATVSSDSHASVAPTIEIFNQYFGKPNIPIGIASAKAPGFIAHNNWNDSLVLHFLKKKPTEYPNALEVYRKVLARQEDNSVTIVTVGFTSNIAELLNSKPDKFSNLSGMDLVKKKVKNWVAMAGIIPNGVEFNVNEHKEAAYEAFSRWPKPILLSGFEIGDKILTGGKVAKQNISKNPAAWAYQYNLATYDKNLLSNRPSWDQTAVLCAVRNPEKYFYVNGPGKFIVYKDGSNRWDADINAGHYFLAHKYPYEKISTIIENLMLYEPGN</sequence>
<reference evidence="2 3" key="1">
    <citation type="submission" date="2024-03" db="EMBL/GenBank/DDBJ databases">
        <title>Sequence of Lycoming College Course Isolates.</title>
        <authorList>
            <person name="Plotts O."/>
            <person name="Newman J."/>
        </authorList>
    </citation>
    <scope>NUCLEOTIDE SEQUENCE [LARGE SCALE GENOMIC DNA]</scope>
    <source>
        <strain evidence="2 3">CJB-3</strain>
    </source>
</reference>
<dbReference type="Gene3D" id="3.90.245.10">
    <property type="entry name" value="Ribonucleoside hydrolase-like"/>
    <property type="match status" value="1"/>
</dbReference>
<keyword evidence="2" id="KW-0378">Hydrolase</keyword>
<dbReference type="Proteomes" id="UP001378956">
    <property type="component" value="Unassembled WGS sequence"/>
</dbReference>